<feature type="region of interest" description="Disordered" evidence="1">
    <location>
        <begin position="1"/>
        <end position="54"/>
    </location>
</feature>
<evidence type="ECO:0000313" key="3">
    <source>
        <dbReference type="Proteomes" id="UP000050164"/>
    </source>
</evidence>
<dbReference type="Proteomes" id="UP000050164">
    <property type="component" value="Unassembled WGS sequence"/>
</dbReference>
<dbReference type="EMBL" id="CNFT01002073">
    <property type="protein sequence ID" value="CKT92834.1"/>
    <property type="molecule type" value="Genomic_DNA"/>
</dbReference>
<evidence type="ECO:0000256" key="1">
    <source>
        <dbReference type="SAM" id="MobiDB-lite"/>
    </source>
</evidence>
<proteinExistence type="predicted"/>
<evidence type="ECO:0000313" key="2">
    <source>
        <dbReference type="EMBL" id="CKT92834.1"/>
    </source>
</evidence>
<reference evidence="2 3" key="1">
    <citation type="submission" date="2015-03" db="EMBL/GenBank/DDBJ databases">
        <authorList>
            <consortium name="Pathogen Informatics"/>
        </authorList>
    </citation>
    <scope>NUCLEOTIDE SEQUENCE [LARGE SCALE GENOMIC DNA]</scope>
    <source>
        <strain evidence="2 3">Bir 185</strain>
    </source>
</reference>
<protein>
    <submittedName>
        <fullName evidence="2">Uncharacterized protein</fullName>
    </submittedName>
</protein>
<sequence>MRVPVAAPTAPSTAPISAADDESPDPISTSLVIDIAPPGTGWPAPRSAQIAPAA</sequence>
<name>A0A655AUF6_MYCTX</name>
<gene>
    <name evidence="2" type="ORF">ERS027659_04938</name>
</gene>
<dbReference type="AlphaFoldDB" id="A0A655AUF6"/>
<feature type="compositionally biased region" description="Low complexity" evidence="1">
    <location>
        <begin position="1"/>
        <end position="18"/>
    </location>
</feature>
<organism evidence="2 3">
    <name type="scientific">Mycobacterium tuberculosis</name>
    <dbReference type="NCBI Taxonomy" id="1773"/>
    <lineage>
        <taxon>Bacteria</taxon>
        <taxon>Bacillati</taxon>
        <taxon>Actinomycetota</taxon>
        <taxon>Actinomycetes</taxon>
        <taxon>Mycobacteriales</taxon>
        <taxon>Mycobacteriaceae</taxon>
        <taxon>Mycobacterium</taxon>
        <taxon>Mycobacterium tuberculosis complex</taxon>
    </lineage>
</organism>
<accession>A0A655AUF6</accession>